<keyword evidence="3" id="KW-1185">Reference proteome</keyword>
<dbReference type="HOGENOM" id="CLU_056172_0_0_5"/>
<sequence>MSETQHMSLTLGPVLFNWPADHWRDFYARIADEAPVDTVCVGEVVCSKRQPFFSDVLPEVIERLERGGKTVILSSLALPTLQRELRYGATLAEASQMVEANDVSILPHLAGRPHAIGPLINVYNEAAARFLAERGAARIALPPELPTSSIAAIAAAVPQATVELWAFGRVPLAISARCYHARLHGRTKDSCQFVCEKDLDGLPVDTSDGEEFLAINGVQTLSQSYCNLVVDAPLLAHCGVKALRLSPHTFDMVAVSNIFRDTLDGAREPAHAMRLLRALAPDAVFSNGFVHGTNGATYVIG</sequence>
<reference evidence="2 3" key="1">
    <citation type="journal article" date="2014" name="Genome Announc.">
        <title>Complete Genome Sequence of Hyphomicrobium nitrativorans Strain NL23, a Denitrifying Bacterium Isolated from Biofilm of a Methanol-Fed Denitrification System Treating Seawater at the Montreal Biodome.</title>
        <authorList>
            <person name="Martineau C."/>
            <person name="Villeneuve C."/>
            <person name="Mauffrey F."/>
            <person name="Villemur R."/>
        </authorList>
    </citation>
    <scope>NUCLEOTIDE SEQUENCE [LARGE SCALE GENOMIC DNA]</scope>
    <source>
        <strain evidence="2">NL23</strain>
    </source>
</reference>
<dbReference type="NCBIfam" id="NF011991">
    <property type="entry name" value="PRK15447.1"/>
    <property type="match status" value="1"/>
</dbReference>
<dbReference type="MEROPS" id="U32.A01"/>
<dbReference type="GO" id="GO:0006508">
    <property type="term" value="P:proteolysis"/>
    <property type="evidence" value="ECO:0007669"/>
    <property type="project" value="UniProtKB-KW"/>
</dbReference>
<dbReference type="KEGG" id="hni:W911_07380"/>
<dbReference type="PATRIC" id="fig|1029756.8.peg.1546"/>
<feature type="binding site" evidence="1">
    <location>
        <position position="46"/>
    </location>
    <ligand>
        <name>[4Fe-4S] cluster</name>
        <dbReference type="ChEBI" id="CHEBI:49883"/>
    </ligand>
</feature>
<dbReference type="Pfam" id="PF01136">
    <property type="entry name" value="Peptidase_U32"/>
    <property type="match status" value="1"/>
</dbReference>
<dbReference type="STRING" id="1029756.W911_07380"/>
<dbReference type="HAMAP" id="MF_02233">
    <property type="entry name" value="UbiV"/>
    <property type="match status" value="1"/>
</dbReference>
<feature type="binding site" evidence="1">
    <location>
        <position position="191"/>
    </location>
    <ligand>
        <name>[4Fe-4S] cluster</name>
        <dbReference type="ChEBI" id="CHEBI:49883"/>
    </ligand>
</feature>
<proteinExistence type="inferred from homology"/>
<dbReference type="PANTHER" id="PTHR30217">
    <property type="entry name" value="PEPTIDASE U32 FAMILY"/>
    <property type="match status" value="1"/>
</dbReference>
<dbReference type="Proteomes" id="UP000018542">
    <property type="component" value="Chromosome"/>
</dbReference>
<dbReference type="InterPro" id="IPR043693">
    <property type="entry name" value="UbiV"/>
</dbReference>
<keyword evidence="1" id="KW-0411">Iron-sulfur</keyword>
<protein>
    <recommendedName>
        <fullName evidence="1">Ubiquinone biosynthesis protein UbiV</fullName>
    </recommendedName>
</protein>
<dbReference type="InterPro" id="IPR001539">
    <property type="entry name" value="Peptidase_U32"/>
</dbReference>
<comment type="pathway">
    <text evidence="1">Cofactor biosynthesis; ubiquinone biosynthesis.</text>
</comment>
<evidence type="ECO:0000313" key="2">
    <source>
        <dbReference type="EMBL" id="AHB48244.1"/>
    </source>
</evidence>
<comment type="subunit">
    <text evidence="1">Forms a heterodimer with UbiU.</text>
</comment>
<organism evidence="2 3">
    <name type="scientific">Hyphomicrobium nitrativorans NL23</name>
    <dbReference type="NCBI Taxonomy" id="1029756"/>
    <lineage>
        <taxon>Bacteria</taxon>
        <taxon>Pseudomonadati</taxon>
        <taxon>Pseudomonadota</taxon>
        <taxon>Alphaproteobacteria</taxon>
        <taxon>Hyphomicrobiales</taxon>
        <taxon>Hyphomicrobiaceae</taxon>
        <taxon>Hyphomicrobium</taxon>
    </lineage>
</organism>
<accession>V5SE52</accession>
<evidence type="ECO:0000313" key="3">
    <source>
        <dbReference type="Proteomes" id="UP000018542"/>
    </source>
</evidence>
<feature type="binding site" evidence="1">
    <location>
        <position position="195"/>
    </location>
    <ligand>
        <name>[4Fe-4S] cluster</name>
        <dbReference type="ChEBI" id="CHEBI:49883"/>
    </ligand>
</feature>
<keyword evidence="1" id="KW-0004">4Fe-4S</keyword>
<dbReference type="GO" id="GO:0006744">
    <property type="term" value="P:ubiquinone biosynthetic process"/>
    <property type="evidence" value="ECO:0007669"/>
    <property type="project" value="UniProtKB-UniRule"/>
</dbReference>
<dbReference type="PANTHER" id="PTHR30217:SF11">
    <property type="entry name" value="UBIQUINONE BIOSYNTHESIS PROTEIN UBIV"/>
    <property type="match status" value="1"/>
</dbReference>
<keyword evidence="1" id="KW-0408">Iron</keyword>
<keyword evidence="2" id="KW-0378">Hydrolase</keyword>
<feature type="binding site" evidence="1">
    <location>
        <position position="178"/>
    </location>
    <ligand>
        <name>[4Fe-4S] cluster</name>
        <dbReference type="ChEBI" id="CHEBI:49883"/>
    </ligand>
</feature>
<dbReference type="GO" id="GO:0046872">
    <property type="term" value="F:metal ion binding"/>
    <property type="evidence" value="ECO:0007669"/>
    <property type="project" value="UniProtKB-KW"/>
</dbReference>
<dbReference type="UniPathway" id="UPA00232"/>
<name>V5SE52_9HYPH</name>
<dbReference type="OrthoDB" id="8523349at2"/>
<dbReference type="InterPro" id="IPR051454">
    <property type="entry name" value="RNA/ubiquinone_mod_enzymes"/>
</dbReference>
<dbReference type="AlphaFoldDB" id="V5SE52"/>
<keyword evidence="2" id="KW-0645">Protease</keyword>
<dbReference type="EMBL" id="CP006912">
    <property type="protein sequence ID" value="AHB48244.1"/>
    <property type="molecule type" value="Genomic_DNA"/>
</dbReference>
<evidence type="ECO:0000256" key="1">
    <source>
        <dbReference type="HAMAP-Rule" id="MF_02233"/>
    </source>
</evidence>
<keyword evidence="1" id="KW-0831">Ubiquinone biosynthesis</keyword>
<comment type="cofactor">
    <cofactor evidence="1">
        <name>[4Fe-4S] cluster</name>
        <dbReference type="ChEBI" id="CHEBI:49883"/>
    </cofactor>
</comment>
<comment type="function">
    <text evidence="1">Required for O(2)-independent ubiquinone (coenzyme Q) biosynthesis. Together with UbiU, is essential for the C6-hydroxylation reaction in the oxygen-independent ubiquinone biosynthesis pathway.</text>
</comment>
<dbReference type="GO" id="GO:0051539">
    <property type="term" value="F:4 iron, 4 sulfur cluster binding"/>
    <property type="evidence" value="ECO:0007669"/>
    <property type="project" value="UniProtKB-UniRule"/>
</dbReference>
<dbReference type="GO" id="GO:0008233">
    <property type="term" value="F:peptidase activity"/>
    <property type="evidence" value="ECO:0007669"/>
    <property type="project" value="UniProtKB-KW"/>
</dbReference>
<gene>
    <name evidence="1" type="primary">ubiV</name>
    <name evidence="2" type="ORF">W911_07380</name>
</gene>
<comment type="similarity">
    <text evidence="1">Belongs to the peptidase U32 family. UbiV subfamily.</text>
</comment>
<keyword evidence="1" id="KW-0479">Metal-binding</keyword>